<dbReference type="GeneID" id="20200466"/>
<dbReference type="KEGG" id="hro:HELRODRAFT_164267"/>
<evidence type="ECO:0000313" key="3">
    <source>
        <dbReference type="Proteomes" id="UP000015101"/>
    </source>
</evidence>
<dbReference type="Proteomes" id="UP000015101">
    <property type="component" value="Unassembled WGS sequence"/>
</dbReference>
<accession>T1EV66</accession>
<proteinExistence type="predicted"/>
<dbReference type="AlphaFoldDB" id="T1EV66"/>
<dbReference type="CTD" id="20200466"/>
<dbReference type="OrthoDB" id="425681at2759"/>
<sequence>MALHNKLNETLKSYNFNDVEKIFKDARNKTKKLARRCKKRDWQDLCKNIQICADSSNVKGLYENTRKLFDRCVPLKSKNGTIIILDSLANVCQVFELTISLTKAKILAQGRNEITVFNIGDHTLNVKNQFKYLGPTITSNLILDIELSRRIAKLSWSGVKEQSVVQNQRDIRNSDIDKTCGKRLLRIEQQGDKIFKIVFWWENLKDLKLPQKGAKKEKHRHLTIPQKNPIIVLSVVEFVT</sequence>
<dbReference type="EnsemblMetazoa" id="HelroT164267">
    <property type="protein sequence ID" value="HelroP164267"/>
    <property type="gene ID" value="HelroG164267"/>
</dbReference>
<reference evidence="3" key="1">
    <citation type="submission" date="2012-12" db="EMBL/GenBank/DDBJ databases">
        <authorList>
            <person name="Hellsten U."/>
            <person name="Grimwood J."/>
            <person name="Chapman J.A."/>
            <person name="Shapiro H."/>
            <person name="Aerts A."/>
            <person name="Otillar R.P."/>
            <person name="Terry A.Y."/>
            <person name="Boore J.L."/>
            <person name="Simakov O."/>
            <person name="Marletaz F."/>
            <person name="Cho S.-J."/>
            <person name="Edsinger-Gonzales E."/>
            <person name="Havlak P."/>
            <person name="Kuo D.-H."/>
            <person name="Larsson T."/>
            <person name="Lv J."/>
            <person name="Arendt D."/>
            <person name="Savage R."/>
            <person name="Osoegawa K."/>
            <person name="de Jong P."/>
            <person name="Lindberg D.R."/>
            <person name="Seaver E.C."/>
            <person name="Weisblat D.A."/>
            <person name="Putnam N.H."/>
            <person name="Grigoriev I.V."/>
            <person name="Rokhsar D.S."/>
        </authorList>
    </citation>
    <scope>NUCLEOTIDE SEQUENCE</scope>
</reference>
<dbReference type="RefSeq" id="XP_009027493.1">
    <property type="nucleotide sequence ID" value="XM_009029245.1"/>
</dbReference>
<name>T1EV66_HELRO</name>
<dbReference type="EMBL" id="AMQM01001618">
    <property type="status" value="NOT_ANNOTATED_CDS"/>
    <property type="molecule type" value="Genomic_DNA"/>
</dbReference>
<reference evidence="2" key="3">
    <citation type="submission" date="2015-06" db="UniProtKB">
        <authorList>
            <consortium name="EnsemblMetazoa"/>
        </authorList>
    </citation>
    <scope>IDENTIFICATION</scope>
</reference>
<evidence type="ECO:0000313" key="1">
    <source>
        <dbReference type="EMBL" id="ESN94427.1"/>
    </source>
</evidence>
<gene>
    <name evidence="2" type="primary">20200466</name>
    <name evidence="1" type="ORF">HELRODRAFT_164267</name>
</gene>
<protein>
    <submittedName>
        <fullName evidence="1 2">Uncharacterized protein</fullName>
    </submittedName>
</protein>
<dbReference type="EMBL" id="KB097571">
    <property type="protein sequence ID" value="ESN94427.1"/>
    <property type="molecule type" value="Genomic_DNA"/>
</dbReference>
<dbReference type="InParanoid" id="T1EV66"/>
<keyword evidence="3" id="KW-1185">Reference proteome</keyword>
<organism evidence="2 3">
    <name type="scientific">Helobdella robusta</name>
    <name type="common">Californian leech</name>
    <dbReference type="NCBI Taxonomy" id="6412"/>
    <lineage>
        <taxon>Eukaryota</taxon>
        <taxon>Metazoa</taxon>
        <taxon>Spiralia</taxon>
        <taxon>Lophotrochozoa</taxon>
        <taxon>Annelida</taxon>
        <taxon>Clitellata</taxon>
        <taxon>Hirudinea</taxon>
        <taxon>Rhynchobdellida</taxon>
        <taxon>Glossiphoniidae</taxon>
        <taxon>Helobdella</taxon>
    </lineage>
</organism>
<dbReference type="HOGENOM" id="CLU_1157521_0_0_1"/>
<evidence type="ECO:0000313" key="2">
    <source>
        <dbReference type="EnsemblMetazoa" id="HelroP164267"/>
    </source>
</evidence>
<reference evidence="1 3" key="2">
    <citation type="journal article" date="2013" name="Nature">
        <title>Insights into bilaterian evolution from three spiralian genomes.</title>
        <authorList>
            <person name="Simakov O."/>
            <person name="Marletaz F."/>
            <person name="Cho S.J."/>
            <person name="Edsinger-Gonzales E."/>
            <person name="Havlak P."/>
            <person name="Hellsten U."/>
            <person name="Kuo D.H."/>
            <person name="Larsson T."/>
            <person name="Lv J."/>
            <person name="Arendt D."/>
            <person name="Savage R."/>
            <person name="Osoegawa K."/>
            <person name="de Jong P."/>
            <person name="Grimwood J."/>
            <person name="Chapman J.A."/>
            <person name="Shapiro H."/>
            <person name="Aerts A."/>
            <person name="Otillar R.P."/>
            <person name="Terry A.Y."/>
            <person name="Boore J.L."/>
            <person name="Grigoriev I.V."/>
            <person name="Lindberg D.R."/>
            <person name="Seaver E.C."/>
            <person name="Weisblat D.A."/>
            <person name="Putnam N.H."/>
            <person name="Rokhsar D.S."/>
        </authorList>
    </citation>
    <scope>NUCLEOTIDE SEQUENCE</scope>
</reference>